<comment type="similarity">
    <text evidence="1">Belongs to the PIH1 family.</text>
</comment>
<dbReference type="GO" id="GO:0006364">
    <property type="term" value="P:rRNA processing"/>
    <property type="evidence" value="ECO:0007669"/>
    <property type="project" value="TreeGrafter"/>
</dbReference>
<gene>
    <name evidence="6" type="ORF">CGI_10017311</name>
</gene>
<evidence type="ECO:0000259" key="5">
    <source>
        <dbReference type="Pfam" id="PF18201"/>
    </source>
</evidence>
<dbReference type="Pfam" id="PF18201">
    <property type="entry name" value="PIH1_CS"/>
    <property type="match status" value="2"/>
</dbReference>
<evidence type="ECO:0000259" key="4">
    <source>
        <dbReference type="Pfam" id="PF08190"/>
    </source>
</evidence>
<dbReference type="AlphaFoldDB" id="K1Q9I0"/>
<reference evidence="6" key="1">
    <citation type="journal article" date="2012" name="Nature">
        <title>The oyster genome reveals stress adaptation and complexity of shell formation.</title>
        <authorList>
            <person name="Zhang G."/>
            <person name="Fang X."/>
            <person name="Guo X."/>
            <person name="Li L."/>
            <person name="Luo R."/>
            <person name="Xu F."/>
            <person name="Yang P."/>
            <person name="Zhang L."/>
            <person name="Wang X."/>
            <person name="Qi H."/>
            <person name="Xiong Z."/>
            <person name="Que H."/>
            <person name="Xie Y."/>
            <person name="Holland P.W."/>
            <person name="Paps J."/>
            <person name="Zhu Y."/>
            <person name="Wu F."/>
            <person name="Chen Y."/>
            <person name="Wang J."/>
            <person name="Peng C."/>
            <person name="Meng J."/>
            <person name="Yang L."/>
            <person name="Liu J."/>
            <person name="Wen B."/>
            <person name="Zhang N."/>
            <person name="Huang Z."/>
            <person name="Zhu Q."/>
            <person name="Feng Y."/>
            <person name="Mount A."/>
            <person name="Hedgecock D."/>
            <person name="Xu Z."/>
            <person name="Liu Y."/>
            <person name="Domazet-Loso T."/>
            <person name="Du Y."/>
            <person name="Sun X."/>
            <person name="Zhang S."/>
            <person name="Liu B."/>
            <person name="Cheng P."/>
            <person name="Jiang X."/>
            <person name="Li J."/>
            <person name="Fan D."/>
            <person name="Wang W."/>
            <person name="Fu W."/>
            <person name="Wang T."/>
            <person name="Wang B."/>
            <person name="Zhang J."/>
            <person name="Peng Z."/>
            <person name="Li Y."/>
            <person name="Li N."/>
            <person name="Wang J."/>
            <person name="Chen M."/>
            <person name="He Y."/>
            <person name="Tan F."/>
            <person name="Song X."/>
            <person name="Zheng Q."/>
            <person name="Huang R."/>
            <person name="Yang H."/>
            <person name="Du X."/>
            <person name="Chen L."/>
            <person name="Yang M."/>
            <person name="Gaffney P.M."/>
            <person name="Wang S."/>
            <person name="Luo L."/>
            <person name="She Z."/>
            <person name="Ming Y."/>
            <person name="Huang W."/>
            <person name="Zhang S."/>
            <person name="Huang B."/>
            <person name="Zhang Y."/>
            <person name="Qu T."/>
            <person name="Ni P."/>
            <person name="Miao G."/>
            <person name="Wang J."/>
            <person name="Wang Q."/>
            <person name="Steinberg C.E."/>
            <person name="Wang H."/>
            <person name="Li N."/>
            <person name="Qian L."/>
            <person name="Zhang G."/>
            <person name="Li Y."/>
            <person name="Yang H."/>
            <person name="Liu X."/>
            <person name="Wang J."/>
            <person name="Yin Y."/>
            <person name="Wang J."/>
        </authorList>
    </citation>
    <scope>NUCLEOTIDE SEQUENCE [LARGE SCALE GENOMIC DNA]</scope>
    <source>
        <strain evidence="6">05x7-T-G4-1.051#20</strain>
    </source>
</reference>
<dbReference type="Pfam" id="PF08190">
    <property type="entry name" value="PIH1"/>
    <property type="match status" value="1"/>
</dbReference>
<name>K1Q9I0_MAGGI</name>
<dbReference type="PANTHER" id="PTHR22997">
    <property type="entry name" value="PIH1 DOMAIN-CONTAINING PROTEIN 1"/>
    <property type="match status" value="1"/>
</dbReference>
<proteinExistence type="inferred from homology"/>
<dbReference type="GO" id="GO:0000492">
    <property type="term" value="P:box C/D snoRNP assembly"/>
    <property type="evidence" value="ECO:0007669"/>
    <property type="project" value="TreeGrafter"/>
</dbReference>
<dbReference type="HOGENOM" id="CLU_062696_0_0_1"/>
<sequence length="375" mass="42309">MLEPDADEAEALMKKLLLQSGLQDGGADPNNKVPFTTVVPRPGFCAKTKKENGEKVFINVCQADNVPQPKDITEEDLLKLLESEDPFGFRVPMSIGEPHAEIDKSGQGCTAYDVVIHPSFFEKMKDSEVFRTFFMSVTMEGLEEKYSITLSRDLVLLKNRKSVGRLQEQNVRTQSKPVIMEMGDQGMYGPGKPLIQEMDSPKPLSQEELKARGQTPEFQIVQEPAEGHPEFLVAEISLPHVKMASTLSVDVGEDRIVLETRSNKYYLDIFLPYLLIQEDCVAQFNRKTRILTLTLPVQSESNSHTEIYVPRLSIGKMASTLSVDVGEDRIVLETRSNKYYLDIFLPYLLIQEDCVAQFNRKTRILTLTLPVQSES</sequence>
<evidence type="ECO:0000256" key="3">
    <source>
        <dbReference type="ARBA" id="ARBA00046233"/>
    </source>
</evidence>
<dbReference type="EMBL" id="JH815980">
    <property type="protein sequence ID" value="EKC27989.1"/>
    <property type="molecule type" value="Genomic_DNA"/>
</dbReference>
<evidence type="ECO:0000313" key="6">
    <source>
        <dbReference type="EMBL" id="EKC27989.1"/>
    </source>
</evidence>
<feature type="domain" description="PIH1D1/2/3 CS-like" evidence="5">
    <location>
        <begin position="226"/>
        <end position="298"/>
    </location>
</feature>
<comment type="function">
    <text evidence="3">Involved in the assembly of C/D box small nucleolar ribonucleoprotein (snoRNP) particles. Recruits the SWI/SNF complex to the core promoter of rRNA genes and enhances pre-rRNA transcription. Mediates interaction of TELO2 with the R2TP complex which is necessary for the stability of MTOR and SMG1. Positively regulates the assembly and activity of the mTORC1 complex.</text>
</comment>
<evidence type="ECO:0000256" key="1">
    <source>
        <dbReference type="ARBA" id="ARBA00008511"/>
    </source>
</evidence>
<accession>K1Q9I0</accession>
<feature type="domain" description="PIH1 N-terminal" evidence="4">
    <location>
        <begin position="35"/>
        <end position="177"/>
    </location>
</feature>
<dbReference type="InterPro" id="IPR050734">
    <property type="entry name" value="PIH1/Kintoun_subfamily"/>
</dbReference>
<dbReference type="PANTHER" id="PTHR22997:SF0">
    <property type="entry name" value="PIH1 DOMAIN-CONTAINING PROTEIN 1"/>
    <property type="match status" value="1"/>
</dbReference>
<evidence type="ECO:0000256" key="2">
    <source>
        <dbReference type="ARBA" id="ARBA00040540"/>
    </source>
</evidence>
<dbReference type="InterPro" id="IPR012981">
    <property type="entry name" value="PIH1_N"/>
</dbReference>
<dbReference type="InterPro" id="IPR041442">
    <property type="entry name" value="PIH1D1/2/3_CS-like"/>
</dbReference>
<dbReference type="GO" id="GO:1990904">
    <property type="term" value="C:ribonucleoprotein complex"/>
    <property type="evidence" value="ECO:0007669"/>
    <property type="project" value="TreeGrafter"/>
</dbReference>
<organism evidence="6">
    <name type="scientific">Magallana gigas</name>
    <name type="common">Pacific oyster</name>
    <name type="synonym">Crassostrea gigas</name>
    <dbReference type="NCBI Taxonomy" id="29159"/>
    <lineage>
        <taxon>Eukaryota</taxon>
        <taxon>Metazoa</taxon>
        <taxon>Spiralia</taxon>
        <taxon>Lophotrochozoa</taxon>
        <taxon>Mollusca</taxon>
        <taxon>Bivalvia</taxon>
        <taxon>Autobranchia</taxon>
        <taxon>Pteriomorphia</taxon>
        <taxon>Ostreida</taxon>
        <taxon>Ostreoidea</taxon>
        <taxon>Ostreidae</taxon>
        <taxon>Magallana</taxon>
    </lineage>
</organism>
<dbReference type="GO" id="GO:0097255">
    <property type="term" value="C:R2TP complex"/>
    <property type="evidence" value="ECO:0007669"/>
    <property type="project" value="TreeGrafter"/>
</dbReference>
<feature type="domain" description="PIH1D1/2/3 CS-like" evidence="5">
    <location>
        <begin position="304"/>
        <end position="372"/>
    </location>
</feature>
<dbReference type="InParanoid" id="K1Q9I0"/>
<protein>
    <recommendedName>
        <fullName evidence="2">PIH1 domain-containing protein 1</fullName>
    </recommendedName>
</protein>
<dbReference type="GO" id="GO:0005737">
    <property type="term" value="C:cytoplasm"/>
    <property type="evidence" value="ECO:0007669"/>
    <property type="project" value="TreeGrafter"/>
</dbReference>